<accession>A0A0D7B6V8</accession>
<feature type="compositionally biased region" description="Basic residues" evidence="3">
    <location>
        <begin position="511"/>
        <end position="520"/>
    </location>
</feature>
<dbReference type="Pfam" id="PF18380">
    <property type="entry name" value="GEN1_C"/>
    <property type="match status" value="1"/>
</dbReference>
<dbReference type="GO" id="GO:0017108">
    <property type="term" value="F:5'-flap endonuclease activity"/>
    <property type="evidence" value="ECO:0007669"/>
    <property type="project" value="TreeGrafter"/>
</dbReference>
<dbReference type="STRING" id="1314674.A0A0D7B6V8"/>
<feature type="region of interest" description="Disordered" evidence="3">
    <location>
        <begin position="416"/>
        <end position="440"/>
    </location>
</feature>
<gene>
    <name evidence="6" type="ORF">CYLTODRAFT_423912</name>
</gene>
<protein>
    <recommendedName>
        <fullName evidence="8">PIN domain-like protein</fullName>
    </recommendedName>
</protein>
<dbReference type="PANTHER" id="PTHR11081:SF75">
    <property type="entry name" value="ENDONUCLEASE, PUTATIVE (AFU_ORTHOLOGUE AFUA_3G13260)-RELATED"/>
    <property type="match status" value="1"/>
</dbReference>
<dbReference type="InterPro" id="IPR006084">
    <property type="entry name" value="XPG/Rad2"/>
</dbReference>
<dbReference type="SMART" id="SM00485">
    <property type="entry name" value="XPGN"/>
    <property type="match status" value="1"/>
</dbReference>
<dbReference type="Pfam" id="PF00752">
    <property type="entry name" value="XPG_N"/>
    <property type="match status" value="1"/>
</dbReference>
<keyword evidence="1" id="KW-0540">Nuclease</keyword>
<keyword evidence="2" id="KW-0378">Hydrolase</keyword>
<sequence length="799" mass="88650">MGVAGLWPVLEESARVQSITALALSKFDTENKGFRLGIDASIWFFHAEYGKEGENPELRTLFFRCGQFLNSSILPLFIFDGPKRPEFKRGKKINRSANKLTTGMKKIIEAYGFQHHTAPGEAEAELAYLNEIGVIDGVLTDDVDTYLFGAHTIVRNPSSTHSKAKNTFKKSFVRVYTDVEYSRADLILVGLCSGGDYHAAGLESCGIKTSLGLAKAGFGEELFEAARSMSGSKLTAFLDDWRARVVKELATNASGHIGQKKVSLSKKVPKSFPNVDVLMSYVFPITSFSEGRPDFYDPIMRSWTVKEPSLPDLANTCEFYFEWGFKESIVKRARTLFWPGIAFRVLRRYLLEGEGDGQRVQAVFADGKPMPKQDKFMRLIHSTRSHETTDQTLEYRVEIDPRVLVKLVEAGVQGMRRADDHEWEDESDEEARKESKVDPETPLRVWLPASLVRKACPEITEAWDAKNRKKAEAEKKKEERKAKAAEKKSQSQSQSQVSELSGDDDLPIPKKAAKPPKSKKTVGAYISGEEEERPVSKLKPIPKARNKTIQLSDLSAEDELPVSKKPAKPKPQPGDVRNFYKTSKTGKSAKAAGKAPARPTTPQRTPSQVIDLLDAFDTPISRPATASVTASQRAPQPFPLQFSHSPVQRDSSDAEDSEVEVYPPPPPPLTPSPKKKSRRSVSAASSSESDVDRITKSPRRSRMEASPKASKVRRDTSPLTGRVSTPLRKKQASVATAQATAAKKSQEETIIIISSDEDESAPPPKPKPQPNLKPKPRLKLLDDLDSIPPLLRAQARMKK</sequence>
<feature type="compositionally biased region" description="Low complexity" evidence="3">
    <location>
        <begin position="581"/>
        <end position="606"/>
    </location>
</feature>
<dbReference type="CDD" id="cd09870">
    <property type="entry name" value="PIN_YEN1"/>
    <property type="match status" value="1"/>
</dbReference>
<dbReference type="CDD" id="cd09906">
    <property type="entry name" value="H3TH_YEN1"/>
    <property type="match status" value="1"/>
</dbReference>
<evidence type="ECO:0000256" key="3">
    <source>
        <dbReference type="SAM" id="MobiDB-lite"/>
    </source>
</evidence>
<dbReference type="SUPFAM" id="SSF47807">
    <property type="entry name" value="5' to 3' exonuclease, C-terminal subdomain"/>
    <property type="match status" value="1"/>
</dbReference>
<feature type="domain" description="XPG-I" evidence="4">
    <location>
        <begin position="109"/>
        <end position="178"/>
    </location>
</feature>
<feature type="non-terminal residue" evidence="6">
    <location>
        <position position="1"/>
    </location>
</feature>
<feature type="compositionally biased region" description="Basic and acidic residues" evidence="3">
    <location>
        <begin position="466"/>
        <end position="489"/>
    </location>
</feature>
<feature type="region of interest" description="Disordered" evidence="3">
    <location>
        <begin position="466"/>
        <end position="799"/>
    </location>
</feature>
<dbReference type="SUPFAM" id="SSF88723">
    <property type="entry name" value="PIN domain-like"/>
    <property type="match status" value="1"/>
</dbReference>
<evidence type="ECO:0000256" key="1">
    <source>
        <dbReference type="ARBA" id="ARBA00022722"/>
    </source>
</evidence>
<evidence type="ECO:0000313" key="7">
    <source>
        <dbReference type="Proteomes" id="UP000054007"/>
    </source>
</evidence>
<dbReference type="InterPro" id="IPR036279">
    <property type="entry name" value="5-3_exonuclease_C_sf"/>
</dbReference>
<feature type="compositionally biased region" description="Pro residues" evidence="3">
    <location>
        <begin position="662"/>
        <end position="671"/>
    </location>
</feature>
<dbReference type="Proteomes" id="UP000054007">
    <property type="component" value="Unassembled WGS sequence"/>
</dbReference>
<evidence type="ECO:0000259" key="5">
    <source>
        <dbReference type="SMART" id="SM00485"/>
    </source>
</evidence>
<proteinExistence type="predicted"/>
<feature type="compositionally biased region" description="Pro residues" evidence="3">
    <location>
        <begin position="761"/>
        <end position="773"/>
    </location>
</feature>
<name>A0A0D7B6V8_9AGAR</name>
<dbReference type="InterPro" id="IPR041177">
    <property type="entry name" value="GEN1_C"/>
</dbReference>
<dbReference type="GO" id="GO:0008821">
    <property type="term" value="F:crossover junction DNA endonuclease activity"/>
    <property type="evidence" value="ECO:0007669"/>
    <property type="project" value="InterPro"/>
</dbReference>
<dbReference type="AlphaFoldDB" id="A0A0D7B6V8"/>
<feature type="compositionally biased region" description="Basic and acidic residues" evidence="3">
    <location>
        <begin position="690"/>
        <end position="705"/>
    </location>
</feature>
<organism evidence="6 7">
    <name type="scientific">Cylindrobasidium torrendii FP15055 ss-10</name>
    <dbReference type="NCBI Taxonomy" id="1314674"/>
    <lineage>
        <taxon>Eukaryota</taxon>
        <taxon>Fungi</taxon>
        <taxon>Dikarya</taxon>
        <taxon>Basidiomycota</taxon>
        <taxon>Agaricomycotina</taxon>
        <taxon>Agaricomycetes</taxon>
        <taxon>Agaricomycetidae</taxon>
        <taxon>Agaricales</taxon>
        <taxon>Marasmiineae</taxon>
        <taxon>Physalacriaceae</taxon>
        <taxon>Cylindrobasidium</taxon>
    </lineage>
</organism>
<evidence type="ECO:0008006" key="8">
    <source>
        <dbReference type="Google" id="ProtNLM"/>
    </source>
</evidence>
<dbReference type="Gene3D" id="3.40.50.1010">
    <property type="entry name" value="5'-nuclease"/>
    <property type="match status" value="2"/>
</dbReference>
<evidence type="ECO:0000259" key="4">
    <source>
        <dbReference type="SMART" id="SM00484"/>
    </source>
</evidence>
<feature type="compositionally biased region" description="Basic and acidic residues" evidence="3">
    <location>
        <begin position="430"/>
        <end position="440"/>
    </location>
</feature>
<dbReference type="InterPro" id="IPR029060">
    <property type="entry name" value="PIN-like_dom_sf"/>
</dbReference>
<dbReference type="EMBL" id="KN880572">
    <property type="protein sequence ID" value="KIY65929.1"/>
    <property type="molecule type" value="Genomic_DNA"/>
</dbReference>
<dbReference type="GO" id="GO:0006281">
    <property type="term" value="P:DNA repair"/>
    <property type="evidence" value="ECO:0007669"/>
    <property type="project" value="UniProtKB-ARBA"/>
</dbReference>
<keyword evidence="7" id="KW-1185">Reference proteome</keyword>
<dbReference type="Pfam" id="PF00867">
    <property type="entry name" value="XPG_I"/>
    <property type="match status" value="1"/>
</dbReference>
<dbReference type="PRINTS" id="PR00853">
    <property type="entry name" value="XPGRADSUPER"/>
</dbReference>
<dbReference type="InterPro" id="IPR006085">
    <property type="entry name" value="XPG_DNA_repair_N"/>
</dbReference>
<feature type="domain" description="XPG N-terminal" evidence="5">
    <location>
        <begin position="1"/>
        <end position="102"/>
    </location>
</feature>
<feature type="compositionally biased region" description="Low complexity" evidence="3">
    <location>
        <begin position="732"/>
        <end position="754"/>
    </location>
</feature>
<dbReference type="OrthoDB" id="2959108at2759"/>
<dbReference type="InterPro" id="IPR037316">
    <property type="entry name" value="Yen1_H3TH"/>
</dbReference>
<dbReference type="InterPro" id="IPR006086">
    <property type="entry name" value="XPG-I_dom"/>
</dbReference>
<dbReference type="SMART" id="SM00484">
    <property type="entry name" value="XPGI"/>
    <property type="match status" value="1"/>
</dbReference>
<feature type="compositionally biased region" description="Polar residues" evidence="3">
    <location>
        <begin position="624"/>
        <end position="634"/>
    </location>
</feature>
<dbReference type="PANTHER" id="PTHR11081">
    <property type="entry name" value="FLAP ENDONUCLEASE FAMILY MEMBER"/>
    <property type="match status" value="1"/>
</dbReference>
<evidence type="ECO:0000256" key="2">
    <source>
        <dbReference type="ARBA" id="ARBA00022801"/>
    </source>
</evidence>
<evidence type="ECO:0000313" key="6">
    <source>
        <dbReference type="EMBL" id="KIY65929.1"/>
    </source>
</evidence>
<reference evidence="6 7" key="1">
    <citation type="journal article" date="2015" name="Fungal Genet. Biol.">
        <title>Evolution of novel wood decay mechanisms in Agaricales revealed by the genome sequences of Fistulina hepatica and Cylindrobasidium torrendii.</title>
        <authorList>
            <person name="Floudas D."/>
            <person name="Held B.W."/>
            <person name="Riley R."/>
            <person name="Nagy L.G."/>
            <person name="Koehler G."/>
            <person name="Ransdell A.S."/>
            <person name="Younus H."/>
            <person name="Chow J."/>
            <person name="Chiniquy J."/>
            <person name="Lipzen A."/>
            <person name="Tritt A."/>
            <person name="Sun H."/>
            <person name="Haridas S."/>
            <person name="LaButti K."/>
            <person name="Ohm R.A."/>
            <person name="Kues U."/>
            <person name="Blanchette R.A."/>
            <person name="Grigoriev I.V."/>
            <person name="Minto R.E."/>
            <person name="Hibbett D.S."/>
        </authorList>
    </citation>
    <scope>NUCLEOTIDE SEQUENCE [LARGE SCALE GENOMIC DNA]</scope>
    <source>
        <strain evidence="6 7">FP15055 ss-10</strain>
    </source>
</reference>